<dbReference type="CDD" id="cd06140">
    <property type="entry name" value="DNA_polA_I_Bacillus_like_exo"/>
    <property type="match status" value="1"/>
</dbReference>
<evidence type="ECO:0000313" key="20">
    <source>
        <dbReference type="Proteomes" id="UP000295325"/>
    </source>
</evidence>
<dbReference type="PROSITE" id="PS00447">
    <property type="entry name" value="DNA_POLYMERASE_A"/>
    <property type="match status" value="1"/>
</dbReference>
<dbReference type="InterPro" id="IPR001098">
    <property type="entry name" value="DNA-dir_DNA_pol_A_palm_dom"/>
</dbReference>
<dbReference type="CDD" id="cd08637">
    <property type="entry name" value="DNA_pol_A_pol_I_C"/>
    <property type="match status" value="1"/>
</dbReference>
<dbReference type="InterPro" id="IPR002421">
    <property type="entry name" value="5-3_exonuclease"/>
</dbReference>
<feature type="domain" description="5'-3' exonuclease" evidence="17">
    <location>
        <begin position="4"/>
        <end position="263"/>
    </location>
</feature>
<dbReference type="InterPro" id="IPR002298">
    <property type="entry name" value="DNA_polymerase_A"/>
</dbReference>
<dbReference type="InterPro" id="IPR020045">
    <property type="entry name" value="DNA_polI_H3TH"/>
</dbReference>
<keyword evidence="4 16" id="KW-0808">Transferase</keyword>
<keyword evidence="8 16" id="KW-0227">DNA damage</keyword>
<dbReference type="OrthoDB" id="9806424at2"/>
<dbReference type="Gene3D" id="3.30.420.10">
    <property type="entry name" value="Ribonuclease H-like superfamily/Ribonuclease H"/>
    <property type="match status" value="1"/>
</dbReference>
<evidence type="ECO:0000256" key="1">
    <source>
        <dbReference type="ARBA" id="ARBA00007705"/>
    </source>
</evidence>
<dbReference type="InterPro" id="IPR018320">
    <property type="entry name" value="DNA_polymerase_1"/>
</dbReference>
<evidence type="ECO:0000256" key="8">
    <source>
        <dbReference type="ARBA" id="ARBA00022763"/>
    </source>
</evidence>
<evidence type="ECO:0000256" key="7">
    <source>
        <dbReference type="ARBA" id="ARBA00022722"/>
    </source>
</evidence>
<dbReference type="SMART" id="SM00475">
    <property type="entry name" value="53EXOc"/>
    <property type="match status" value="1"/>
</dbReference>
<dbReference type="Gene3D" id="1.20.1060.10">
    <property type="entry name" value="Taq DNA Polymerase, Chain T, domain 4"/>
    <property type="match status" value="1"/>
</dbReference>
<dbReference type="GO" id="GO:0003887">
    <property type="term" value="F:DNA-directed DNA polymerase activity"/>
    <property type="evidence" value="ECO:0007669"/>
    <property type="project" value="UniProtKB-UniRule"/>
</dbReference>
<organism evidence="19 20">
    <name type="scientific">Fonticella tunisiensis</name>
    <dbReference type="NCBI Taxonomy" id="1096341"/>
    <lineage>
        <taxon>Bacteria</taxon>
        <taxon>Bacillati</taxon>
        <taxon>Bacillota</taxon>
        <taxon>Clostridia</taxon>
        <taxon>Eubacteriales</taxon>
        <taxon>Clostridiaceae</taxon>
        <taxon>Fonticella</taxon>
    </lineage>
</organism>
<evidence type="ECO:0000256" key="6">
    <source>
        <dbReference type="ARBA" id="ARBA00022705"/>
    </source>
</evidence>
<evidence type="ECO:0000256" key="3">
    <source>
        <dbReference type="ARBA" id="ARBA00020311"/>
    </source>
</evidence>
<dbReference type="NCBIfam" id="TIGR00593">
    <property type="entry name" value="pola"/>
    <property type="match status" value="1"/>
</dbReference>
<comment type="similarity">
    <text evidence="1 16">Belongs to the DNA polymerase type-A family.</text>
</comment>
<comment type="catalytic activity">
    <reaction evidence="14 16">
        <text>DNA(n) + a 2'-deoxyribonucleoside 5'-triphosphate = DNA(n+1) + diphosphate</text>
        <dbReference type="Rhea" id="RHEA:22508"/>
        <dbReference type="Rhea" id="RHEA-COMP:17339"/>
        <dbReference type="Rhea" id="RHEA-COMP:17340"/>
        <dbReference type="ChEBI" id="CHEBI:33019"/>
        <dbReference type="ChEBI" id="CHEBI:61560"/>
        <dbReference type="ChEBI" id="CHEBI:173112"/>
        <dbReference type="EC" id="2.7.7.7"/>
    </reaction>
</comment>
<dbReference type="Gene3D" id="1.10.150.20">
    <property type="entry name" value="5' to 3' exonuclease, C-terminal subdomain"/>
    <property type="match status" value="2"/>
</dbReference>
<evidence type="ECO:0000256" key="11">
    <source>
        <dbReference type="ARBA" id="ARBA00022932"/>
    </source>
</evidence>
<dbReference type="InterPro" id="IPR019760">
    <property type="entry name" value="DNA-dir_DNA_pol_A_CS"/>
</dbReference>
<keyword evidence="12 16" id="KW-0238">DNA-binding</keyword>
<dbReference type="Pfam" id="PF22619">
    <property type="entry name" value="DNA_polI_exo1"/>
    <property type="match status" value="1"/>
</dbReference>
<dbReference type="RefSeq" id="WP_133627928.1">
    <property type="nucleotide sequence ID" value="NZ_SOAZ01000008.1"/>
</dbReference>
<keyword evidence="5 16" id="KW-0548">Nucleotidyltransferase</keyword>
<evidence type="ECO:0000256" key="12">
    <source>
        <dbReference type="ARBA" id="ARBA00023125"/>
    </source>
</evidence>
<keyword evidence="10 16" id="KW-0269">Exonuclease</keyword>
<keyword evidence="11 16" id="KW-0239">DNA-directed DNA polymerase</keyword>
<dbReference type="SUPFAM" id="SSF56672">
    <property type="entry name" value="DNA/RNA polymerases"/>
    <property type="match status" value="1"/>
</dbReference>
<evidence type="ECO:0000256" key="16">
    <source>
        <dbReference type="RuleBase" id="RU004460"/>
    </source>
</evidence>
<evidence type="ECO:0000256" key="15">
    <source>
        <dbReference type="NCBIfam" id="TIGR00593"/>
    </source>
</evidence>
<protein>
    <recommendedName>
        <fullName evidence="3 15">DNA polymerase I</fullName>
        <ecNumber evidence="2 15">2.7.7.7</ecNumber>
    </recommendedName>
</protein>
<evidence type="ECO:0000256" key="4">
    <source>
        <dbReference type="ARBA" id="ARBA00022679"/>
    </source>
</evidence>
<dbReference type="PANTHER" id="PTHR10133:SF27">
    <property type="entry name" value="DNA POLYMERASE NU"/>
    <property type="match status" value="1"/>
</dbReference>
<dbReference type="Pfam" id="PF02739">
    <property type="entry name" value="5_3_exonuc_N"/>
    <property type="match status" value="1"/>
</dbReference>
<evidence type="ECO:0000256" key="14">
    <source>
        <dbReference type="ARBA" id="ARBA00049244"/>
    </source>
</evidence>
<dbReference type="PANTHER" id="PTHR10133">
    <property type="entry name" value="DNA POLYMERASE I"/>
    <property type="match status" value="1"/>
</dbReference>
<comment type="subunit">
    <text evidence="16">Single-chain monomer with multiple functions.</text>
</comment>
<keyword evidence="9 16" id="KW-0378">Hydrolase</keyword>
<dbReference type="NCBIfam" id="NF004397">
    <property type="entry name" value="PRK05755.1"/>
    <property type="match status" value="1"/>
</dbReference>
<evidence type="ECO:0000256" key="5">
    <source>
        <dbReference type="ARBA" id="ARBA00022695"/>
    </source>
</evidence>
<reference evidence="19 20" key="1">
    <citation type="submission" date="2019-03" db="EMBL/GenBank/DDBJ databases">
        <title>Genomic Encyclopedia of Type Strains, Phase IV (KMG-IV): sequencing the most valuable type-strain genomes for metagenomic binning, comparative biology and taxonomic classification.</title>
        <authorList>
            <person name="Goeker M."/>
        </authorList>
    </citation>
    <scope>NUCLEOTIDE SEQUENCE [LARGE SCALE GENOMIC DNA]</scope>
    <source>
        <strain evidence="19 20">DSM 24455</strain>
    </source>
</reference>
<dbReference type="Pfam" id="PF00476">
    <property type="entry name" value="DNA_pol_A"/>
    <property type="match status" value="1"/>
</dbReference>
<dbReference type="GO" id="GO:0006261">
    <property type="term" value="P:DNA-templated DNA replication"/>
    <property type="evidence" value="ECO:0007669"/>
    <property type="project" value="UniProtKB-UniRule"/>
</dbReference>
<dbReference type="CDD" id="cd09859">
    <property type="entry name" value="PIN_53EXO"/>
    <property type="match status" value="1"/>
</dbReference>
<dbReference type="PRINTS" id="PR00868">
    <property type="entry name" value="DNAPOLI"/>
</dbReference>
<dbReference type="GO" id="GO:0008409">
    <property type="term" value="F:5'-3' exonuclease activity"/>
    <property type="evidence" value="ECO:0007669"/>
    <property type="project" value="UniProtKB-UniRule"/>
</dbReference>
<dbReference type="Proteomes" id="UP000295325">
    <property type="component" value="Unassembled WGS sequence"/>
</dbReference>
<dbReference type="Gene3D" id="3.40.50.1010">
    <property type="entry name" value="5'-nuclease"/>
    <property type="match status" value="1"/>
</dbReference>
<dbReference type="InterPro" id="IPR029060">
    <property type="entry name" value="PIN-like_dom_sf"/>
</dbReference>
<dbReference type="FunFam" id="3.40.50.1010:FF:000001">
    <property type="entry name" value="DNA polymerase I"/>
    <property type="match status" value="1"/>
</dbReference>
<evidence type="ECO:0000256" key="13">
    <source>
        <dbReference type="ARBA" id="ARBA00023204"/>
    </source>
</evidence>
<keyword evidence="20" id="KW-1185">Reference proteome</keyword>
<keyword evidence="13 16" id="KW-0234">DNA repair</keyword>
<dbReference type="SMART" id="SM00482">
    <property type="entry name" value="POLAc"/>
    <property type="match status" value="1"/>
</dbReference>
<evidence type="ECO:0000259" key="17">
    <source>
        <dbReference type="SMART" id="SM00475"/>
    </source>
</evidence>
<dbReference type="FunFam" id="1.20.1060.10:FF:000001">
    <property type="entry name" value="DNA polymerase I"/>
    <property type="match status" value="1"/>
</dbReference>
<accession>A0A4V6Q2Z1</accession>
<evidence type="ECO:0000256" key="9">
    <source>
        <dbReference type="ARBA" id="ARBA00022801"/>
    </source>
</evidence>
<dbReference type="InterPro" id="IPR036279">
    <property type="entry name" value="5-3_exonuclease_C_sf"/>
</dbReference>
<dbReference type="EMBL" id="SOAZ01000008">
    <property type="protein sequence ID" value="TDT61187.1"/>
    <property type="molecule type" value="Genomic_DNA"/>
</dbReference>
<dbReference type="SUPFAM" id="SSF88723">
    <property type="entry name" value="PIN domain-like"/>
    <property type="match status" value="1"/>
</dbReference>
<dbReference type="EC" id="2.7.7.7" evidence="2 15"/>
<dbReference type="InterPro" id="IPR008918">
    <property type="entry name" value="HhH2"/>
</dbReference>
<dbReference type="Gene3D" id="3.30.70.370">
    <property type="match status" value="1"/>
</dbReference>
<dbReference type="InterPro" id="IPR020046">
    <property type="entry name" value="5-3_exonucl_a-hlix_arch_N"/>
</dbReference>
<sequence>MKKKKLVILDGNSLLNRAFYALPPMSTSTGHPTNAIYGFTTMLLKILNDIKPDYIAAAFDRKAPTFRHIEYKDYKAGRKKMPDELAQQIEPAKELLKAFNIGIFEMDGYEADDIIGTIAKRYESNDLEVIIFTGDRDALQLVSDYTKVMITRKGITDIDVYDVKAIKEKYNVTPEGIIDLKGLMGDSSDNIPGVAGVGEKTAVKLLSEFGSLENLYNNLDKVSGKKLKENLETHREDAFFSKKLATIDRNAPIDVDIESIKVENINVNRVRELFLEYEFKSLLDRLKDKNGEDTSGIEFPEIKEADDIELILKNVLKKGVLNFVFISIDKTVEGMIIDGGYFIKREQISCFKGIFESPKIEKNTFGAKQAYLFLNKAGIKLENLDFDAEIASYLLNPSENRYEISSLLRNYAGITINEGEGANINSITAFFVNNLEIIKEKMLKDIEVHGMLELLRKVEMPLIEVLASMEITGFKVDRETLRQIGFDLSEEIDSLTGEIYDLAGEEFNINSPKQLGVILFEKLGLPVIKKTKTGYSTDAEVLDELSDKHAIVEKILSYRQLVKLKSTYIDGLLSSINEDGKIHSSFNQTVTATGRISSTEPNLQNIPIKMEQGRRIRKAFIPENDNYIIVSADYSQIELRVLAHISGDKNLIDAFKQGQDIHRRTASEVFGVPMDEVTTLQRNRAKAVNFGIVYGLSDYGLSKDLKISRKEAKKYIENYFKRYSGVKRYMEDTINTAKIKGYVTTLMNRIRYIPEVKSSNKNVKSLGERLAMNTPIQGTAADIIKIAMVKVYRRIKEERLKSKLILQVHDELVLEVHRDELAYVKKLVREEMEGAVKLSVPLIVDINEGNNWYDAK</sequence>
<dbReference type="Pfam" id="PF01367">
    <property type="entry name" value="5_3_exonuc"/>
    <property type="match status" value="1"/>
</dbReference>
<dbReference type="SMART" id="SM00279">
    <property type="entry name" value="HhH2"/>
    <property type="match status" value="1"/>
</dbReference>
<dbReference type="SUPFAM" id="SSF53098">
    <property type="entry name" value="Ribonuclease H-like"/>
    <property type="match status" value="1"/>
</dbReference>
<name>A0A4V6Q2Z1_9CLOT</name>
<evidence type="ECO:0000256" key="10">
    <source>
        <dbReference type="ARBA" id="ARBA00022839"/>
    </source>
</evidence>
<dbReference type="GO" id="GO:0006302">
    <property type="term" value="P:double-strand break repair"/>
    <property type="evidence" value="ECO:0007669"/>
    <property type="project" value="TreeGrafter"/>
</dbReference>
<evidence type="ECO:0000259" key="18">
    <source>
        <dbReference type="SMART" id="SM00482"/>
    </source>
</evidence>
<comment type="function">
    <text evidence="16">In addition to polymerase activity, this DNA polymerase exhibits 5'-3' exonuclease activity.</text>
</comment>
<dbReference type="FunFam" id="1.10.150.20:FF:000003">
    <property type="entry name" value="DNA polymerase I"/>
    <property type="match status" value="1"/>
</dbReference>
<evidence type="ECO:0000256" key="2">
    <source>
        <dbReference type="ARBA" id="ARBA00012417"/>
    </source>
</evidence>
<feature type="domain" description="DNA-directed DNA polymerase family A palm" evidence="18">
    <location>
        <begin position="613"/>
        <end position="820"/>
    </location>
</feature>
<keyword evidence="6 16" id="KW-0235">DNA replication</keyword>
<proteinExistence type="inferred from homology"/>
<dbReference type="GO" id="GO:0003677">
    <property type="term" value="F:DNA binding"/>
    <property type="evidence" value="ECO:0007669"/>
    <property type="project" value="UniProtKB-UniRule"/>
</dbReference>
<dbReference type="InterPro" id="IPR054690">
    <property type="entry name" value="DNA_polI_exonuclease"/>
</dbReference>
<dbReference type="FunFam" id="1.10.150.20:FF:000002">
    <property type="entry name" value="DNA polymerase I"/>
    <property type="match status" value="1"/>
</dbReference>
<dbReference type="InterPro" id="IPR043502">
    <property type="entry name" value="DNA/RNA_pol_sf"/>
</dbReference>
<dbReference type="InterPro" id="IPR012337">
    <property type="entry name" value="RNaseH-like_sf"/>
</dbReference>
<evidence type="ECO:0000313" key="19">
    <source>
        <dbReference type="EMBL" id="TDT61187.1"/>
    </source>
</evidence>
<dbReference type="SUPFAM" id="SSF47807">
    <property type="entry name" value="5' to 3' exonuclease, C-terminal subdomain"/>
    <property type="match status" value="1"/>
</dbReference>
<keyword evidence="7" id="KW-0540">Nuclease</keyword>
<dbReference type="AlphaFoldDB" id="A0A4V6Q2Z1"/>
<gene>
    <name evidence="16" type="primary">polA</name>
    <name evidence="19" type="ORF">EDD71_10888</name>
</gene>
<dbReference type="InterPro" id="IPR036397">
    <property type="entry name" value="RNaseH_sf"/>
</dbReference>
<comment type="caution">
    <text evidence="19">The sequence shown here is derived from an EMBL/GenBank/DDBJ whole genome shotgun (WGS) entry which is preliminary data.</text>
</comment>
<dbReference type="CDD" id="cd09898">
    <property type="entry name" value="H3TH_53EXO"/>
    <property type="match status" value="1"/>
</dbReference>